<dbReference type="Proteomes" id="UP000015453">
    <property type="component" value="Unassembled WGS sequence"/>
</dbReference>
<reference evidence="3 4" key="1">
    <citation type="journal article" date="2013" name="BMC Genomics">
        <title>The miniature genome of a carnivorous plant Genlisea aurea contains a low number of genes and short non-coding sequences.</title>
        <authorList>
            <person name="Leushkin E.V."/>
            <person name="Sutormin R.A."/>
            <person name="Nabieva E.R."/>
            <person name="Penin A.A."/>
            <person name="Kondrashov A.S."/>
            <person name="Logacheva M.D."/>
        </authorList>
    </citation>
    <scope>NUCLEOTIDE SEQUENCE [LARGE SCALE GENOMIC DNA]</scope>
</reference>
<feature type="compositionally biased region" description="Acidic residues" evidence="1">
    <location>
        <begin position="126"/>
        <end position="147"/>
    </location>
</feature>
<dbReference type="PANTHER" id="PTHR21669:SF28">
    <property type="entry name" value="YEMANUCLEIN"/>
    <property type="match status" value="1"/>
</dbReference>
<feature type="compositionally biased region" description="Basic and acidic residues" evidence="1">
    <location>
        <begin position="180"/>
        <end position="191"/>
    </location>
</feature>
<dbReference type="EMBL" id="AUSU01002470">
    <property type="protein sequence ID" value="EPS68725.1"/>
    <property type="molecule type" value="Genomic_DNA"/>
</dbReference>
<feature type="region of interest" description="Disordered" evidence="1">
    <location>
        <begin position="546"/>
        <end position="675"/>
    </location>
</feature>
<evidence type="ECO:0000313" key="3">
    <source>
        <dbReference type="EMBL" id="EPS68725.1"/>
    </source>
</evidence>
<dbReference type="InterPro" id="IPR014840">
    <property type="entry name" value="HRD"/>
</dbReference>
<protein>
    <recommendedName>
        <fullName evidence="2">Hpc2-related domain-containing protein</fullName>
    </recommendedName>
</protein>
<feature type="region of interest" description="Disordered" evidence="1">
    <location>
        <begin position="353"/>
        <end position="372"/>
    </location>
</feature>
<evidence type="ECO:0000256" key="1">
    <source>
        <dbReference type="SAM" id="MobiDB-lite"/>
    </source>
</evidence>
<feature type="region of interest" description="Disordered" evidence="1">
    <location>
        <begin position="53"/>
        <end position="90"/>
    </location>
</feature>
<proteinExistence type="predicted"/>
<comment type="caution">
    <text evidence="3">The sequence shown here is derived from an EMBL/GenBank/DDBJ whole genome shotgun (WGS) entry which is preliminary data.</text>
</comment>
<feature type="domain" description="Hpc2-related" evidence="2">
    <location>
        <begin position="133"/>
        <end position="178"/>
    </location>
</feature>
<sequence>MAEGGGNWGQDSGEGSKHACICESVGCRLRFRVDLRFGETTILSWRKLLKEANLSEPGGSGPSGLDPSPTERPTIPQPQPISPSSAPPSRKIIEKEPMDAQAQAGPNRLSSVIERIERMYAGNGSSDDEAGVLDNVPDDDEYDTNDSFIDDAELDDYFQVDKSAIKHDGFFVNRGKLERIEPAVSEHQDHQLKKRRRKDLTKGHGENDEKHNPKKIAKLDNKGKTASSLLAKSRGGNMVDTNRESVPFQDTVGDSSKILPKKRSLDPPANVDPSGVWGVAGNCKRKDTHQQGSEIRSSLKHSSKWKESNEHSTPWSQRSISRYIDRREGSSARPKSMMLEKAIKELEKIVAESRPPSTEVLDPDNSGSVKKRLPPEIKQKLGKVARLAQQSGTGTIPKDVVNRLMSIVGHLMQVRTLKRNLKVMANVGLPANQEKDDRILKLKVELAEMLKLRVSSLRSKIEQRAANSDGVQENGPEERDLRRKYCMDDALENKICELYDFYAEGLEEDSRPPARRLYEEILVLWPGDLLDADAIKRAIYRAKERRGGLSNSSSLGKQHGEKIGKKKATAVPVPRGENSPVLALMHTHRRKSSSSEPQQQPDGFSPMSSSRNNSNSVGGGGMPSLFRKTSSVDGLMPKKKLKKKPKNDDGGFEVQPRVEHGTAVVAGKQQQQPNS</sequence>
<dbReference type="PANTHER" id="PTHR21669">
    <property type="entry name" value="CAPZ-INTERACTING PROTEIN AND RELATED PROTEINS"/>
    <property type="match status" value="1"/>
</dbReference>
<accession>S8CPQ0</accession>
<dbReference type="Pfam" id="PF08729">
    <property type="entry name" value="HUN"/>
    <property type="match status" value="1"/>
</dbReference>
<feature type="region of interest" description="Disordered" evidence="1">
    <location>
        <begin position="180"/>
        <end position="317"/>
    </location>
</feature>
<dbReference type="AlphaFoldDB" id="S8CPQ0"/>
<organism evidence="3 4">
    <name type="scientific">Genlisea aurea</name>
    <dbReference type="NCBI Taxonomy" id="192259"/>
    <lineage>
        <taxon>Eukaryota</taxon>
        <taxon>Viridiplantae</taxon>
        <taxon>Streptophyta</taxon>
        <taxon>Embryophyta</taxon>
        <taxon>Tracheophyta</taxon>
        <taxon>Spermatophyta</taxon>
        <taxon>Magnoliopsida</taxon>
        <taxon>eudicotyledons</taxon>
        <taxon>Gunneridae</taxon>
        <taxon>Pentapetalae</taxon>
        <taxon>asterids</taxon>
        <taxon>lamiids</taxon>
        <taxon>Lamiales</taxon>
        <taxon>Lentibulariaceae</taxon>
        <taxon>Genlisea</taxon>
    </lineage>
</organism>
<name>S8CPQ0_9LAMI</name>
<feature type="compositionally biased region" description="Basic and acidic residues" evidence="1">
    <location>
        <begin position="200"/>
        <end position="223"/>
    </location>
</feature>
<feature type="region of interest" description="Disordered" evidence="1">
    <location>
        <begin position="121"/>
        <end position="147"/>
    </location>
</feature>
<dbReference type="GO" id="GO:0005634">
    <property type="term" value="C:nucleus"/>
    <property type="evidence" value="ECO:0007669"/>
    <property type="project" value="TreeGrafter"/>
</dbReference>
<dbReference type="GO" id="GO:0006325">
    <property type="term" value="P:chromatin organization"/>
    <property type="evidence" value="ECO:0007669"/>
    <property type="project" value="TreeGrafter"/>
</dbReference>
<feature type="compositionally biased region" description="Low complexity" evidence="1">
    <location>
        <begin position="605"/>
        <end position="616"/>
    </location>
</feature>
<dbReference type="OrthoDB" id="68076at2759"/>
<keyword evidence="4" id="KW-1185">Reference proteome</keyword>
<evidence type="ECO:0000313" key="4">
    <source>
        <dbReference type="Proteomes" id="UP000015453"/>
    </source>
</evidence>
<evidence type="ECO:0000259" key="2">
    <source>
        <dbReference type="Pfam" id="PF08729"/>
    </source>
</evidence>
<gene>
    <name evidence="3" type="ORF">M569_06041</name>
</gene>